<dbReference type="InterPro" id="IPR036457">
    <property type="entry name" value="PPM-type-like_dom_sf"/>
</dbReference>
<evidence type="ECO:0000259" key="2">
    <source>
        <dbReference type="PROSITE" id="PS50937"/>
    </source>
</evidence>
<dbReference type="InterPro" id="IPR000551">
    <property type="entry name" value="MerR-type_HTH_dom"/>
</dbReference>
<dbReference type="Pfam" id="PF13672">
    <property type="entry name" value="PP2C_2"/>
    <property type="match status" value="1"/>
</dbReference>
<dbReference type="SUPFAM" id="SSF46955">
    <property type="entry name" value="Putative DNA-binding domain"/>
    <property type="match status" value="1"/>
</dbReference>
<dbReference type="EMBL" id="QSWH01000007">
    <property type="protein sequence ID" value="RRR21521.1"/>
    <property type="molecule type" value="Genomic_DNA"/>
</dbReference>
<evidence type="ECO:0000313" key="5">
    <source>
        <dbReference type="EMBL" id="RRR21521.1"/>
    </source>
</evidence>
<name>A0A345YJZ7_9MICO</name>
<dbReference type="SMART" id="SM00332">
    <property type="entry name" value="PP2Cc"/>
    <property type="match status" value="1"/>
</dbReference>
<reference evidence="4 6" key="1">
    <citation type="submission" date="2018-07" db="EMBL/GenBank/DDBJ databases">
        <title>Brachybacterium saurashtrense DSM 23186 genome sequence.</title>
        <authorList>
            <person name="Guo L."/>
        </authorList>
    </citation>
    <scope>NUCLEOTIDE SEQUENCE [LARGE SCALE GENOMIC DNA]</scope>
    <source>
        <strain evidence="4 6">DSM 23186</strain>
    </source>
</reference>
<dbReference type="AlphaFoldDB" id="A0A345YJZ7"/>
<dbReference type="SUPFAM" id="SSF81606">
    <property type="entry name" value="PP2C-like"/>
    <property type="match status" value="1"/>
</dbReference>
<dbReference type="SMART" id="SM00331">
    <property type="entry name" value="PP2C_SIG"/>
    <property type="match status" value="1"/>
</dbReference>
<keyword evidence="1" id="KW-0238">DNA-binding</keyword>
<dbReference type="GO" id="GO:0003700">
    <property type="term" value="F:DNA-binding transcription factor activity"/>
    <property type="evidence" value="ECO:0007669"/>
    <property type="project" value="InterPro"/>
</dbReference>
<sequence length="364" mass="37843">MRAERRDDSLLSIGELAAASGLSPKALRLYDESALLPPRRVDPFTGYRSYGTDQVERARLIAALRGLGMGLARIRVLCDLDPEAAAAELRSWWRQEEADALSRAAAVDTLARELGEHPQEHAMTASTDHAAPRTALALHQGLVRPAQQDAALVRALPGGRTLLAVADGFGTDDALAERLLAAVAAALAQALDADPSAAALPALETAWAAAEALIPADAEAGSTLTAALLDGGRLHVAHLGDTRAVLVHGERIEQVTHDHTHVRSLVEAGRLSPAEAAAHPDRAVLNRALAAGAPTAPDLLVRRLEPGDLVLVASDGLHAVVDPSALAEALTGASEHPEVVAARLQQLALDAGGPDNVALALARV</sequence>
<dbReference type="EMBL" id="CP031356">
    <property type="protein sequence ID" value="AXK44249.1"/>
    <property type="molecule type" value="Genomic_DNA"/>
</dbReference>
<dbReference type="OrthoDB" id="9802039at2"/>
<dbReference type="InterPro" id="IPR047057">
    <property type="entry name" value="MerR_fam"/>
</dbReference>
<evidence type="ECO:0000256" key="1">
    <source>
        <dbReference type="ARBA" id="ARBA00023125"/>
    </source>
</evidence>
<gene>
    <name evidence="4" type="ORF">DWV08_00475</name>
    <name evidence="5" type="ORF">DXU92_14375</name>
</gene>
<dbReference type="KEGG" id="bsau:DWV08_00475"/>
<evidence type="ECO:0000259" key="3">
    <source>
        <dbReference type="PROSITE" id="PS51746"/>
    </source>
</evidence>
<organism evidence="5 7">
    <name type="scientific">Brachybacterium saurashtrense</name>
    <dbReference type="NCBI Taxonomy" id="556288"/>
    <lineage>
        <taxon>Bacteria</taxon>
        <taxon>Bacillati</taxon>
        <taxon>Actinomycetota</taxon>
        <taxon>Actinomycetes</taxon>
        <taxon>Micrococcales</taxon>
        <taxon>Dermabacteraceae</taxon>
        <taxon>Brachybacterium</taxon>
    </lineage>
</organism>
<dbReference type="Pfam" id="PF13411">
    <property type="entry name" value="MerR_1"/>
    <property type="match status" value="1"/>
</dbReference>
<dbReference type="Proteomes" id="UP000254236">
    <property type="component" value="Chromosome"/>
</dbReference>
<dbReference type="CDD" id="cd00143">
    <property type="entry name" value="PP2Cc"/>
    <property type="match status" value="1"/>
</dbReference>
<evidence type="ECO:0000313" key="4">
    <source>
        <dbReference type="EMBL" id="AXK44249.1"/>
    </source>
</evidence>
<dbReference type="PROSITE" id="PS51746">
    <property type="entry name" value="PPM_2"/>
    <property type="match status" value="1"/>
</dbReference>
<dbReference type="InterPro" id="IPR001932">
    <property type="entry name" value="PPM-type_phosphatase-like_dom"/>
</dbReference>
<dbReference type="SMART" id="SM00422">
    <property type="entry name" value="HTH_MERR"/>
    <property type="match status" value="1"/>
</dbReference>
<reference evidence="5 7" key="2">
    <citation type="submission" date="2018-08" db="EMBL/GenBank/DDBJ databases">
        <title>Brachybacterium saurashtrense DSM 23186.</title>
        <authorList>
            <person name="Li Y."/>
        </authorList>
    </citation>
    <scope>NUCLEOTIDE SEQUENCE [LARGE SCALE GENOMIC DNA]</scope>
    <source>
        <strain evidence="5 7">DSM 23186</strain>
    </source>
</reference>
<dbReference type="CDD" id="cd01107">
    <property type="entry name" value="HTH_BmrR"/>
    <property type="match status" value="1"/>
</dbReference>
<dbReference type="PANTHER" id="PTHR30204">
    <property type="entry name" value="REDOX-CYCLING DRUG-SENSING TRANSCRIPTIONAL ACTIVATOR SOXR"/>
    <property type="match status" value="1"/>
</dbReference>
<dbReference type="RefSeq" id="WP_115412004.1">
    <property type="nucleotide sequence ID" value="NZ_CP031356.1"/>
</dbReference>
<dbReference type="Gene3D" id="3.60.40.10">
    <property type="entry name" value="PPM-type phosphatase domain"/>
    <property type="match status" value="1"/>
</dbReference>
<dbReference type="InterPro" id="IPR009061">
    <property type="entry name" value="DNA-bd_dom_put_sf"/>
</dbReference>
<dbReference type="Gene3D" id="1.10.1660.10">
    <property type="match status" value="1"/>
</dbReference>
<dbReference type="Proteomes" id="UP000282185">
    <property type="component" value="Unassembled WGS sequence"/>
</dbReference>
<dbReference type="GO" id="GO:0003677">
    <property type="term" value="F:DNA binding"/>
    <property type="evidence" value="ECO:0007669"/>
    <property type="project" value="UniProtKB-KW"/>
</dbReference>
<protein>
    <submittedName>
        <fullName evidence="5">MerR family transcriptional regulator</fullName>
    </submittedName>
</protein>
<feature type="domain" description="HTH merR-type" evidence="2">
    <location>
        <begin position="10"/>
        <end position="80"/>
    </location>
</feature>
<evidence type="ECO:0000313" key="6">
    <source>
        <dbReference type="Proteomes" id="UP000254236"/>
    </source>
</evidence>
<dbReference type="PANTHER" id="PTHR30204:SF97">
    <property type="entry name" value="MERR FAMILY REGULATORY PROTEIN"/>
    <property type="match status" value="1"/>
</dbReference>
<dbReference type="PROSITE" id="PS50937">
    <property type="entry name" value="HTH_MERR_2"/>
    <property type="match status" value="1"/>
</dbReference>
<proteinExistence type="predicted"/>
<keyword evidence="6" id="KW-1185">Reference proteome</keyword>
<feature type="domain" description="PPM-type phosphatase" evidence="3">
    <location>
        <begin position="133"/>
        <end position="364"/>
    </location>
</feature>
<evidence type="ECO:0000313" key="7">
    <source>
        <dbReference type="Proteomes" id="UP000282185"/>
    </source>
</evidence>
<accession>A0A345YJZ7</accession>